<evidence type="ECO:0000313" key="2">
    <source>
        <dbReference type="EMBL" id="RAU20735.1"/>
    </source>
</evidence>
<gene>
    <name evidence="2" type="ORF">CU669_16755</name>
</gene>
<evidence type="ECO:0000313" key="3">
    <source>
        <dbReference type="Proteomes" id="UP000251075"/>
    </source>
</evidence>
<name>A0A364NV04_9PROT</name>
<dbReference type="AlphaFoldDB" id="A0A364NV04"/>
<protein>
    <submittedName>
        <fullName evidence="2">WGR domain-containing protein</fullName>
    </submittedName>
</protein>
<proteinExistence type="predicted"/>
<keyword evidence="3" id="KW-1185">Reference proteome</keyword>
<dbReference type="InterPro" id="IPR049809">
    <property type="entry name" value="YehF/YfeS-like_WGR"/>
</dbReference>
<dbReference type="CDD" id="cd07996">
    <property type="entry name" value="WGR_MMR_like"/>
    <property type="match status" value="1"/>
</dbReference>
<organism evidence="2 3">
    <name type="scientific">Paramagnetospirillum kuznetsovii</name>
    <dbReference type="NCBI Taxonomy" id="2053833"/>
    <lineage>
        <taxon>Bacteria</taxon>
        <taxon>Pseudomonadati</taxon>
        <taxon>Pseudomonadota</taxon>
        <taxon>Alphaproteobacteria</taxon>
        <taxon>Rhodospirillales</taxon>
        <taxon>Magnetospirillaceae</taxon>
        <taxon>Paramagnetospirillum</taxon>
    </lineage>
</organism>
<comment type="caution">
    <text evidence="2">The sequence shown here is derived from an EMBL/GenBank/DDBJ whole genome shotgun (WGS) entry which is preliminary data.</text>
</comment>
<dbReference type="Proteomes" id="UP000251075">
    <property type="component" value="Unassembled WGS sequence"/>
</dbReference>
<dbReference type="Pfam" id="PF05406">
    <property type="entry name" value="WGR"/>
    <property type="match status" value="1"/>
</dbReference>
<sequence>MFDVFHTRLEARLPSRNIMRFYEVSVGRDLFDEWQVATRNGRIGARGQLRYHTAESREAAMTVVGQILKRRATAPKRIGVAYTVVAQSPDQ</sequence>
<dbReference type="RefSeq" id="WP_112146741.1">
    <property type="nucleotide sequence ID" value="NZ_PGTO01000017.1"/>
</dbReference>
<reference evidence="2 3" key="1">
    <citation type="submission" date="2017-11" db="EMBL/GenBank/DDBJ databases">
        <title>Draft genome sequence of magnetotactic bacterium Magnetospirillum kuznetsovii LBB-42.</title>
        <authorList>
            <person name="Grouzdev D.S."/>
            <person name="Rysina M.S."/>
            <person name="Baslerov R.V."/>
            <person name="Koziaeva V."/>
        </authorList>
    </citation>
    <scope>NUCLEOTIDE SEQUENCE [LARGE SCALE GENOMIC DNA]</scope>
    <source>
        <strain evidence="2 3">LBB-42</strain>
    </source>
</reference>
<dbReference type="OrthoDB" id="7373196at2"/>
<dbReference type="EMBL" id="PGTO01000017">
    <property type="protein sequence ID" value="RAU20735.1"/>
    <property type="molecule type" value="Genomic_DNA"/>
</dbReference>
<dbReference type="SUPFAM" id="SSF142921">
    <property type="entry name" value="WGR domain-like"/>
    <property type="match status" value="1"/>
</dbReference>
<feature type="domain" description="WGR" evidence="1">
    <location>
        <begin position="7"/>
        <end position="69"/>
    </location>
</feature>
<accession>A0A364NV04</accession>
<dbReference type="InterPro" id="IPR036930">
    <property type="entry name" value="WGR_dom_sf"/>
</dbReference>
<evidence type="ECO:0000259" key="1">
    <source>
        <dbReference type="Pfam" id="PF05406"/>
    </source>
</evidence>
<dbReference type="InterPro" id="IPR008893">
    <property type="entry name" value="WGR_domain"/>
</dbReference>